<proteinExistence type="predicted"/>
<dbReference type="EMBL" id="GGMR01010712">
    <property type="protein sequence ID" value="MBY23331.1"/>
    <property type="molecule type" value="Transcribed_RNA"/>
</dbReference>
<dbReference type="InterPro" id="IPR031959">
    <property type="entry name" value="DUF4779"/>
</dbReference>
<sequence>MTKISTASNKSLHLTGIGLAVQAFYINLTLDTVMGGDFVQLKPAGPPIINPAGVWSVDQVPQGYATAGSNLALNGLQALQAFGGNKIDANGYRDQNGFYRDNNGALNGYDVGNTYGGVNDRGVTSVEGGAYGGINGRNKGHQVAGFSTSYQKNESGNKATYYDDGLGHGGVIQYGAKDQRFRDGEGKAFGGGYHDSSVKTNAVGQQGQYGNGDGYHTAGGQNGDAVNNQLYGTRSDSGPGIMAGTPFLVSTADPLPPVVHLPPQYVQQAPTYVTAAPQYVPQATYAPQAGSQYVPQAPYIPQAPFVGQAPFAPQVPFAAQAPVLYQNNIPQLPPVIQQQPPGSILPPYNVQLPALTLSARSPSGQYVVPMPPKLYVDKPNATKTDG</sequence>
<dbReference type="Pfam" id="PF16009">
    <property type="entry name" value="DUF4779"/>
    <property type="match status" value="1"/>
</dbReference>
<accession>A0A2S2P1I0</accession>
<organism evidence="1">
    <name type="scientific">Schizaphis graminum</name>
    <name type="common">Green bug aphid</name>
    <dbReference type="NCBI Taxonomy" id="13262"/>
    <lineage>
        <taxon>Eukaryota</taxon>
        <taxon>Metazoa</taxon>
        <taxon>Ecdysozoa</taxon>
        <taxon>Arthropoda</taxon>
        <taxon>Hexapoda</taxon>
        <taxon>Insecta</taxon>
        <taxon>Pterygota</taxon>
        <taxon>Neoptera</taxon>
        <taxon>Paraneoptera</taxon>
        <taxon>Hemiptera</taxon>
        <taxon>Sternorrhyncha</taxon>
        <taxon>Aphidomorpha</taxon>
        <taxon>Aphidoidea</taxon>
        <taxon>Aphididae</taxon>
        <taxon>Aphidini</taxon>
        <taxon>Schizaphis</taxon>
    </lineage>
</organism>
<reference evidence="1" key="1">
    <citation type="submission" date="2018-04" db="EMBL/GenBank/DDBJ databases">
        <title>Transcriptome of Schizaphis graminum biotype I.</title>
        <authorList>
            <person name="Scully E.D."/>
            <person name="Geib S.M."/>
            <person name="Palmer N.A."/>
            <person name="Koch K."/>
            <person name="Bradshaw J."/>
            <person name="Heng-Moss T."/>
            <person name="Sarath G."/>
        </authorList>
    </citation>
    <scope>NUCLEOTIDE SEQUENCE</scope>
</reference>
<name>A0A2S2P1I0_SCHGA</name>
<gene>
    <name evidence="1" type="ORF">g.3642</name>
</gene>
<protein>
    <submittedName>
        <fullName evidence="1">Uncharacterized protein</fullName>
    </submittedName>
</protein>
<dbReference type="AlphaFoldDB" id="A0A2S2P1I0"/>
<evidence type="ECO:0000313" key="1">
    <source>
        <dbReference type="EMBL" id="MBY23331.1"/>
    </source>
</evidence>